<accession>A0A174UV02</accession>
<dbReference type="Proteomes" id="UP000095788">
    <property type="component" value="Unassembled WGS sequence"/>
</dbReference>
<dbReference type="SUPFAM" id="SSF53448">
    <property type="entry name" value="Nucleotide-diphospho-sugar transferases"/>
    <property type="match status" value="1"/>
</dbReference>
<proteinExistence type="predicted"/>
<evidence type="ECO:0000259" key="1">
    <source>
        <dbReference type="Pfam" id="PF00535"/>
    </source>
</evidence>
<dbReference type="EC" id="2.4.1.-" evidence="2"/>
<dbReference type="EMBL" id="CZBF01000007">
    <property type="protein sequence ID" value="CUQ23768.1"/>
    <property type="molecule type" value="Genomic_DNA"/>
</dbReference>
<dbReference type="Pfam" id="PF00535">
    <property type="entry name" value="Glycos_transf_2"/>
    <property type="match status" value="1"/>
</dbReference>
<dbReference type="CDD" id="cd00761">
    <property type="entry name" value="Glyco_tranf_GTA_type"/>
    <property type="match status" value="1"/>
</dbReference>
<protein>
    <submittedName>
        <fullName evidence="2">Glycosyl transferase 2</fullName>
        <ecNumber evidence="2">2.4.1.-</ecNumber>
    </submittedName>
    <submittedName>
        <fullName evidence="3">Glycosyltransferase family 2 protein</fullName>
    </submittedName>
</protein>
<dbReference type="PANTHER" id="PTHR22916">
    <property type="entry name" value="GLYCOSYLTRANSFERASE"/>
    <property type="match status" value="1"/>
</dbReference>
<dbReference type="Proteomes" id="UP000260874">
    <property type="component" value="Unassembled WGS sequence"/>
</dbReference>
<gene>
    <name evidence="3" type="ORF">DXC91_00750</name>
    <name evidence="2" type="ORF">ERS852554_03556</name>
</gene>
<dbReference type="InterPro" id="IPR001173">
    <property type="entry name" value="Glyco_trans_2-like"/>
</dbReference>
<dbReference type="EMBL" id="QSRB01000001">
    <property type="protein sequence ID" value="RGK88132.1"/>
    <property type="molecule type" value="Genomic_DNA"/>
</dbReference>
<evidence type="ECO:0000313" key="5">
    <source>
        <dbReference type="Proteomes" id="UP000260874"/>
    </source>
</evidence>
<evidence type="ECO:0000313" key="4">
    <source>
        <dbReference type="Proteomes" id="UP000095788"/>
    </source>
</evidence>
<name>A0A174UV02_BACUN</name>
<sequence>MDEINYSIIIPHKNIPHLLQRCLKSIPRRKDVQIIIVDDNSDPEIVDFANFPGVLEECVEVYFTKEGKGAGFARNVGLEHAVGRWLIFADADDFFNACFLGSIDTYKDSLYDIVYFGVNSVFSDSLKVTNRDMRINKFVERAISLNDVNSLRFKLYGPVSKMVSRKLVETNSLYFEERIVANDIWFSITSGFYAQRVIADRTKIYCVTVREGSLELFVNRERCDERLSAAFKINDFLKSKGLLKYRFNVCVYLKFYSHFGFIVLVSRFIRIIRHYQGGYLLFMKDLVECFLKLFRKKNADFKHMISKK</sequence>
<dbReference type="Gene3D" id="3.90.550.10">
    <property type="entry name" value="Spore Coat Polysaccharide Biosynthesis Protein SpsA, Chain A"/>
    <property type="match status" value="1"/>
</dbReference>
<dbReference type="InterPro" id="IPR029044">
    <property type="entry name" value="Nucleotide-diphossugar_trans"/>
</dbReference>
<reference evidence="3 5" key="2">
    <citation type="submission" date="2018-08" db="EMBL/GenBank/DDBJ databases">
        <title>A genome reference for cultivated species of the human gut microbiota.</title>
        <authorList>
            <person name="Zou Y."/>
            <person name="Xue W."/>
            <person name="Luo G."/>
        </authorList>
    </citation>
    <scope>NUCLEOTIDE SEQUENCE [LARGE SCALE GENOMIC DNA]</scope>
    <source>
        <strain evidence="3 5">TF09-22</strain>
    </source>
</reference>
<evidence type="ECO:0000313" key="3">
    <source>
        <dbReference type="EMBL" id="RGK88132.1"/>
    </source>
</evidence>
<dbReference type="GO" id="GO:0016758">
    <property type="term" value="F:hexosyltransferase activity"/>
    <property type="evidence" value="ECO:0007669"/>
    <property type="project" value="UniProtKB-ARBA"/>
</dbReference>
<dbReference type="AlphaFoldDB" id="A0A174UV02"/>
<organism evidence="2 4">
    <name type="scientific">Bacteroides uniformis</name>
    <dbReference type="NCBI Taxonomy" id="820"/>
    <lineage>
        <taxon>Bacteria</taxon>
        <taxon>Pseudomonadati</taxon>
        <taxon>Bacteroidota</taxon>
        <taxon>Bacteroidia</taxon>
        <taxon>Bacteroidales</taxon>
        <taxon>Bacteroidaceae</taxon>
        <taxon>Bacteroides</taxon>
    </lineage>
</organism>
<feature type="domain" description="Glycosyltransferase 2-like" evidence="1">
    <location>
        <begin position="7"/>
        <end position="133"/>
    </location>
</feature>
<evidence type="ECO:0000313" key="2">
    <source>
        <dbReference type="EMBL" id="CUQ23768.1"/>
    </source>
</evidence>
<dbReference type="PANTHER" id="PTHR22916:SF3">
    <property type="entry name" value="UDP-GLCNAC:BETAGAL BETA-1,3-N-ACETYLGLUCOSAMINYLTRANSFERASE-LIKE PROTEIN 1"/>
    <property type="match status" value="1"/>
</dbReference>
<keyword evidence="2" id="KW-0808">Transferase</keyword>
<dbReference type="RefSeq" id="WP_057282076.1">
    <property type="nucleotide sequence ID" value="NZ_CAXSSZ010000001.1"/>
</dbReference>
<keyword evidence="2" id="KW-0328">Glycosyltransferase</keyword>
<reference evidence="2 4" key="1">
    <citation type="submission" date="2015-09" db="EMBL/GenBank/DDBJ databases">
        <authorList>
            <consortium name="Pathogen Informatics"/>
        </authorList>
    </citation>
    <scope>NUCLEOTIDE SEQUENCE [LARGE SCALE GENOMIC DNA]</scope>
    <source>
        <strain evidence="2 4">2789STDY5834942</strain>
    </source>
</reference>